<sequence>MPEKGDPHGIVPHDKGTRCRSRNEGPRPWLTLIGVGATKALLDYLLSRFDPFGR</sequence>
<dbReference type="AlphaFoldDB" id="A0A7W9PMC0"/>
<dbReference type="Proteomes" id="UP000540412">
    <property type="component" value="Unassembled WGS sequence"/>
</dbReference>
<protein>
    <submittedName>
        <fullName evidence="2">Uncharacterized protein</fullName>
    </submittedName>
</protein>
<comment type="caution">
    <text evidence="2">The sequence shown here is derived from an EMBL/GenBank/DDBJ whole genome shotgun (WGS) entry which is preliminary data.</text>
</comment>
<dbReference type="EMBL" id="JACHIT010000002">
    <property type="protein sequence ID" value="MBB5918815.1"/>
    <property type="molecule type" value="Genomic_DNA"/>
</dbReference>
<keyword evidence="3" id="KW-1185">Reference proteome</keyword>
<reference evidence="2 3" key="1">
    <citation type="submission" date="2020-08" db="EMBL/GenBank/DDBJ databases">
        <title>Sequencing the genomes of 1000 actinobacteria strains.</title>
        <authorList>
            <person name="Klenk H.-P."/>
        </authorList>
    </citation>
    <scope>NUCLEOTIDE SEQUENCE [LARGE SCALE GENOMIC DNA]</scope>
    <source>
        <strain evidence="2 3">DSM 43582</strain>
    </source>
</reference>
<evidence type="ECO:0000256" key="1">
    <source>
        <dbReference type="SAM" id="MobiDB-lite"/>
    </source>
</evidence>
<accession>A0A7W9PMC0</accession>
<name>A0A7W9PMC0_9NOCA</name>
<evidence type="ECO:0000313" key="3">
    <source>
        <dbReference type="Proteomes" id="UP000540412"/>
    </source>
</evidence>
<organism evidence="2 3">
    <name type="scientific">Nocardia transvalensis</name>
    <dbReference type="NCBI Taxonomy" id="37333"/>
    <lineage>
        <taxon>Bacteria</taxon>
        <taxon>Bacillati</taxon>
        <taxon>Actinomycetota</taxon>
        <taxon>Actinomycetes</taxon>
        <taxon>Mycobacteriales</taxon>
        <taxon>Nocardiaceae</taxon>
        <taxon>Nocardia</taxon>
    </lineage>
</organism>
<gene>
    <name evidence="2" type="ORF">BJY24_007727</name>
</gene>
<proteinExistence type="predicted"/>
<feature type="region of interest" description="Disordered" evidence="1">
    <location>
        <begin position="1"/>
        <end position="25"/>
    </location>
</feature>
<evidence type="ECO:0000313" key="2">
    <source>
        <dbReference type="EMBL" id="MBB5918815.1"/>
    </source>
</evidence>